<dbReference type="InterPro" id="IPR045056">
    <property type="entry name" value="Nop56/Nop58"/>
</dbReference>
<dbReference type="InterPro" id="IPR002687">
    <property type="entry name" value="Nop_dom"/>
</dbReference>
<keyword evidence="6" id="KW-0687">Ribonucleoprotein</keyword>
<evidence type="ECO:0000256" key="2">
    <source>
        <dbReference type="ARBA" id="ARBA00009211"/>
    </source>
</evidence>
<dbReference type="GO" id="GO:0042254">
    <property type="term" value="P:ribosome biogenesis"/>
    <property type="evidence" value="ECO:0007669"/>
    <property type="project" value="UniProtKB-KW"/>
</dbReference>
<gene>
    <name evidence="10" type="ORF">TOLI1172_LOCUS1271</name>
</gene>
<dbReference type="PANTHER" id="PTHR10894:SF1">
    <property type="entry name" value="NUCLEOLAR PROTEIN 58"/>
    <property type="match status" value="1"/>
</dbReference>
<dbReference type="InterPro" id="IPR042239">
    <property type="entry name" value="Nop_C"/>
</dbReference>
<comment type="function">
    <text evidence="7">Required for pre-18S rRNA processing. May bind microtubules.</text>
</comment>
<protein>
    <recommendedName>
        <fullName evidence="3">Nucleolar protein 58</fullName>
    </recommendedName>
</protein>
<feature type="region of interest" description="Disordered" evidence="8">
    <location>
        <begin position="399"/>
        <end position="505"/>
    </location>
</feature>
<keyword evidence="5" id="KW-0539">Nucleus</keyword>
<evidence type="ECO:0000256" key="5">
    <source>
        <dbReference type="ARBA" id="ARBA00023242"/>
    </source>
</evidence>
<feature type="compositionally biased region" description="Basic and acidic residues" evidence="8">
    <location>
        <begin position="453"/>
        <end position="462"/>
    </location>
</feature>
<feature type="compositionally biased region" description="Basic and acidic residues" evidence="8">
    <location>
        <begin position="470"/>
        <end position="491"/>
    </location>
</feature>
<comment type="similarity">
    <text evidence="2">Belongs to the NOP5/NOP56 family.</text>
</comment>
<evidence type="ECO:0000256" key="8">
    <source>
        <dbReference type="SAM" id="MobiDB-lite"/>
    </source>
</evidence>
<dbReference type="Pfam" id="PF01798">
    <property type="entry name" value="Nop"/>
    <property type="match status" value="1"/>
</dbReference>
<dbReference type="FunFam" id="1.10.246.90:FF:000003">
    <property type="entry name" value="Nucleolar protein 58"/>
    <property type="match status" value="1"/>
</dbReference>
<evidence type="ECO:0000259" key="9">
    <source>
        <dbReference type="PROSITE" id="PS51358"/>
    </source>
</evidence>
<evidence type="ECO:0000256" key="7">
    <source>
        <dbReference type="ARBA" id="ARBA00024837"/>
    </source>
</evidence>
<dbReference type="Gene3D" id="1.10.246.90">
    <property type="entry name" value="Nop domain"/>
    <property type="match status" value="1"/>
</dbReference>
<evidence type="ECO:0000256" key="4">
    <source>
        <dbReference type="ARBA" id="ARBA00022517"/>
    </source>
</evidence>
<dbReference type="AlphaFoldDB" id="A0A7S1EQ03"/>
<dbReference type="Pfam" id="PF08156">
    <property type="entry name" value="NOP5NT"/>
    <property type="match status" value="1"/>
</dbReference>
<feature type="compositionally biased region" description="Basic and acidic residues" evidence="8">
    <location>
        <begin position="433"/>
        <end position="445"/>
    </location>
</feature>
<keyword evidence="4" id="KW-0690">Ribosome biogenesis</keyword>
<dbReference type="GO" id="GO:0031428">
    <property type="term" value="C:box C/D methylation guide snoRNP complex"/>
    <property type="evidence" value="ECO:0007669"/>
    <property type="project" value="InterPro"/>
</dbReference>
<evidence type="ECO:0000313" key="10">
    <source>
        <dbReference type="EMBL" id="CAD8816883.1"/>
    </source>
</evidence>
<dbReference type="GO" id="GO:0030515">
    <property type="term" value="F:snoRNA binding"/>
    <property type="evidence" value="ECO:0007669"/>
    <property type="project" value="InterPro"/>
</dbReference>
<dbReference type="SMART" id="SM00931">
    <property type="entry name" value="NOSIC"/>
    <property type="match status" value="1"/>
</dbReference>
<comment type="subcellular location">
    <subcellularLocation>
        <location evidence="1">Nucleus</location>
        <location evidence="1">Nucleolus</location>
    </subcellularLocation>
</comment>
<sequence length="505" mass="55361">MLVLFETPSGHALFKITDEAKAKALDGSSDVSEVFKLKAFRKFDDTLDALSAATATVEGSVSKQLKKLLKKHVDSGEKLMVGDAKLGGAVKESMGIKCVFDNSVMEIMREVRSHVDELLGTSSAEADQRAMSLGLAHSLSRYKLKFSPDKVDTMIVQAIGLLDDLDKEINTYAMRLREWYGWHFPELAKVVSDNLAYAKLVLKMKVRTAAKSLDFSDCVPEDVEQEVKHIAEISMGTEISEEDTLNISALADQVVTLMEYRSTLYEYLKNRMNAIAPNLSAMVGELVGARLISHAGSLMTLAKYPASTIQILGAEKALFRALKTKHATPKYGIIYHASLVGQAPPKLKGKISRVLAAKCALSIRTDALADDAEGATVGLEGRERVEARLMQLEGKSNGFAISRQNGNGSVAVSDRKIPAVTEPKPKYNPAADVVEKAEDSGDENRAKKKSKKDKNESSEKKSKDGKKRHREDAEVDPEKSKKKEKKSKVESEATEATPKKKKSKK</sequence>
<evidence type="ECO:0000256" key="6">
    <source>
        <dbReference type="ARBA" id="ARBA00023274"/>
    </source>
</evidence>
<dbReference type="InterPro" id="IPR012974">
    <property type="entry name" value="NOP58/56_N"/>
</dbReference>
<evidence type="ECO:0000256" key="3">
    <source>
        <dbReference type="ARBA" id="ARBA00020379"/>
    </source>
</evidence>
<dbReference type="PANTHER" id="PTHR10894">
    <property type="entry name" value="NUCLEOLAR PROTEIN 5 NUCLEOLAR PROTEIN NOP5 NOP58"/>
    <property type="match status" value="1"/>
</dbReference>
<dbReference type="InterPro" id="IPR012976">
    <property type="entry name" value="NOSIC"/>
</dbReference>
<dbReference type="SUPFAM" id="SSF89124">
    <property type="entry name" value="Nop domain"/>
    <property type="match status" value="1"/>
</dbReference>
<feature type="domain" description="Nop" evidence="9">
    <location>
        <begin position="275"/>
        <end position="394"/>
    </location>
</feature>
<organism evidence="10">
    <name type="scientific">Timspurckia oligopyrenoides</name>
    <dbReference type="NCBI Taxonomy" id="708627"/>
    <lineage>
        <taxon>Eukaryota</taxon>
        <taxon>Rhodophyta</taxon>
        <taxon>Bangiophyceae</taxon>
        <taxon>Porphyridiales</taxon>
        <taxon>Porphyridiaceae</taxon>
        <taxon>Timspurckia</taxon>
    </lineage>
</organism>
<proteinExistence type="inferred from homology"/>
<reference evidence="10" key="1">
    <citation type="submission" date="2021-01" db="EMBL/GenBank/DDBJ databases">
        <authorList>
            <person name="Corre E."/>
            <person name="Pelletier E."/>
            <person name="Niang G."/>
            <person name="Scheremetjew M."/>
            <person name="Finn R."/>
            <person name="Kale V."/>
            <person name="Holt S."/>
            <person name="Cochrane G."/>
            <person name="Meng A."/>
            <person name="Brown T."/>
            <person name="Cohen L."/>
        </authorList>
    </citation>
    <scope>NUCLEOTIDE SEQUENCE</scope>
    <source>
        <strain evidence="10">CCMP3278</strain>
    </source>
</reference>
<dbReference type="GO" id="GO:0032040">
    <property type="term" value="C:small-subunit processome"/>
    <property type="evidence" value="ECO:0007669"/>
    <property type="project" value="InterPro"/>
</dbReference>
<dbReference type="InterPro" id="IPR036070">
    <property type="entry name" value="Nop_dom_sf"/>
</dbReference>
<dbReference type="Gene3D" id="1.10.287.4070">
    <property type="match status" value="1"/>
</dbReference>
<name>A0A7S1EQ03_9RHOD</name>
<evidence type="ECO:0000256" key="1">
    <source>
        <dbReference type="ARBA" id="ARBA00004604"/>
    </source>
</evidence>
<accession>A0A7S1EQ03</accession>
<dbReference type="PROSITE" id="PS51358">
    <property type="entry name" value="NOP"/>
    <property type="match status" value="1"/>
</dbReference>
<dbReference type="EMBL" id="HBFP01001755">
    <property type="protein sequence ID" value="CAD8816883.1"/>
    <property type="molecule type" value="Transcribed_RNA"/>
</dbReference>
<dbReference type="FunFam" id="1.10.287.4070:FF:000001">
    <property type="entry name" value="Probable Nucleolar protein 58"/>
    <property type="match status" value="1"/>
</dbReference>